<protein>
    <submittedName>
        <fullName evidence="1">Methylated-DNA--[protein]-cysteine S-methyltransferase</fullName>
        <ecNumber evidence="1">2.1.1.63</ecNumber>
    </submittedName>
</protein>
<comment type="caution">
    <text evidence="1">The sequence shown here is derived from an EMBL/GenBank/DDBJ whole genome shotgun (WGS) entry which is preliminary data.</text>
</comment>
<dbReference type="EC" id="2.1.1.63" evidence="1"/>
<name>A0ACC5QXH5_9HYPH</name>
<keyword evidence="1" id="KW-0489">Methyltransferase</keyword>
<dbReference type="Proteomes" id="UP000616151">
    <property type="component" value="Unassembled WGS sequence"/>
</dbReference>
<accession>A0ACC5QXH5</accession>
<gene>
    <name evidence="1" type="ORF">JHL16_01900</name>
</gene>
<organism evidence="1 2">
    <name type="scientific">Taklimakanibacter albus</name>
    <dbReference type="NCBI Taxonomy" id="2800327"/>
    <lineage>
        <taxon>Bacteria</taxon>
        <taxon>Pseudomonadati</taxon>
        <taxon>Pseudomonadota</taxon>
        <taxon>Alphaproteobacteria</taxon>
        <taxon>Hyphomicrobiales</taxon>
        <taxon>Aestuariivirgaceae</taxon>
        <taxon>Taklimakanibacter</taxon>
    </lineage>
</organism>
<reference evidence="1" key="1">
    <citation type="submission" date="2021-01" db="EMBL/GenBank/DDBJ databases">
        <authorList>
            <person name="Sun Q."/>
        </authorList>
    </citation>
    <scope>NUCLEOTIDE SEQUENCE</scope>
    <source>
        <strain evidence="1">YIM B02566</strain>
    </source>
</reference>
<sequence length="182" mass="19663">MTLNAITSTPAEVTSLAADDTISYAFGRSTLGQVLVARSAKGICAVLIGSDRDRLAKDLRRDFPEAQEVEMGRPEDIAAVVALIEAPHKPVELTLDLRGSDFEVAVWQGLRALTAGKTMSYSALAEAIGKKGMAREVGEACAMNRIAVAVPCHRILRKDGSISGYRWGVHRKRMLLEREGAI</sequence>
<evidence type="ECO:0000313" key="2">
    <source>
        <dbReference type="Proteomes" id="UP000616151"/>
    </source>
</evidence>
<evidence type="ECO:0000313" key="1">
    <source>
        <dbReference type="EMBL" id="MBK1865090.1"/>
    </source>
</evidence>
<keyword evidence="1" id="KW-0808">Transferase</keyword>
<dbReference type="EMBL" id="JAENHL010000004">
    <property type="protein sequence ID" value="MBK1865090.1"/>
    <property type="molecule type" value="Genomic_DNA"/>
</dbReference>
<keyword evidence="2" id="KW-1185">Reference proteome</keyword>
<proteinExistence type="predicted"/>